<dbReference type="EMBL" id="QGKY02001925">
    <property type="protein sequence ID" value="KAF2549532.1"/>
    <property type="molecule type" value="Genomic_DNA"/>
</dbReference>
<organism evidence="2">
    <name type="scientific">Brassica cretica</name>
    <name type="common">Mustard</name>
    <dbReference type="NCBI Taxonomy" id="69181"/>
    <lineage>
        <taxon>Eukaryota</taxon>
        <taxon>Viridiplantae</taxon>
        <taxon>Streptophyta</taxon>
        <taxon>Embryophyta</taxon>
        <taxon>Tracheophyta</taxon>
        <taxon>Spermatophyta</taxon>
        <taxon>Magnoliopsida</taxon>
        <taxon>eudicotyledons</taxon>
        <taxon>Gunneridae</taxon>
        <taxon>Pentapetalae</taxon>
        <taxon>rosids</taxon>
        <taxon>malvids</taxon>
        <taxon>Brassicales</taxon>
        <taxon>Brassicaceae</taxon>
        <taxon>Brassiceae</taxon>
        <taxon>Brassica</taxon>
    </lineage>
</organism>
<gene>
    <name evidence="2" type="ORF">F2Q70_00021758</name>
</gene>
<feature type="compositionally biased region" description="Low complexity" evidence="1">
    <location>
        <begin position="18"/>
        <end position="40"/>
    </location>
</feature>
<proteinExistence type="predicted"/>
<reference evidence="2" key="1">
    <citation type="submission" date="2019-12" db="EMBL/GenBank/DDBJ databases">
        <title>Genome sequencing and annotation of Brassica cretica.</title>
        <authorList>
            <person name="Studholme D.J."/>
            <person name="Sarris P.F."/>
        </authorList>
    </citation>
    <scope>NUCLEOTIDE SEQUENCE</scope>
    <source>
        <strain evidence="2">PFS-102/07</strain>
        <tissue evidence="2">Leaf</tissue>
    </source>
</reference>
<evidence type="ECO:0000256" key="1">
    <source>
        <dbReference type="SAM" id="MobiDB-lite"/>
    </source>
</evidence>
<protein>
    <submittedName>
        <fullName evidence="2">Uncharacterized protein</fullName>
    </submittedName>
</protein>
<evidence type="ECO:0000313" key="2">
    <source>
        <dbReference type="EMBL" id="KAF2549532.1"/>
    </source>
</evidence>
<feature type="region of interest" description="Disordered" evidence="1">
    <location>
        <begin position="18"/>
        <end position="55"/>
    </location>
</feature>
<feature type="compositionally biased region" description="Pro residues" evidence="1">
    <location>
        <begin position="46"/>
        <end position="55"/>
    </location>
</feature>
<accession>A0A8S9GZV8</accession>
<name>A0A8S9GZV8_BRACR</name>
<sequence length="92" mass="10101">MAPRRKSAAPTYAQLFCDGSGTSSSGPSSSDVVPDSQPSQRVAWSPPSPPQMPPPPPPVHLIRICVCLHMPHSRNIRWRICLPSLVGRVWMF</sequence>
<comment type="caution">
    <text evidence="2">The sequence shown here is derived from an EMBL/GenBank/DDBJ whole genome shotgun (WGS) entry which is preliminary data.</text>
</comment>
<dbReference type="AlphaFoldDB" id="A0A8S9GZV8"/>